<dbReference type="PANTHER" id="PTHR34591:SF58">
    <property type="entry name" value="F-BOX DOMAIN-CONTAINING PROTEIN"/>
    <property type="match status" value="1"/>
</dbReference>
<proteinExistence type="predicted"/>
<gene>
    <name evidence="1" type="ORF">HU200_014723</name>
</gene>
<evidence type="ECO:0000313" key="1">
    <source>
        <dbReference type="EMBL" id="KAF8733871.1"/>
    </source>
</evidence>
<dbReference type="PANTHER" id="PTHR34591">
    <property type="entry name" value="OS03G0653100 PROTEIN-RELATED"/>
    <property type="match status" value="1"/>
</dbReference>
<evidence type="ECO:0000313" key="2">
    <source>
        <dbReference type="Proteomes" id="UP000636709"/>
    </source>
</evidence>
<keyword evidence="2" id="KW-1185">Reference proteome</keyword>
<accession>A0A835FAU7</accession>
<protein>
    <submittedName>
        <fullName evidence="1">Uncharacterized protein</fullName>
    </submittedName>
</protein>
<dbReference type="AlphaFoldDB" id="A0A835FAU7"/>
<dbReference type="Proteomes" id="UP000636709">
    <property type="component" value="Unassembled WGS sequence"/>
</dbReference>
<comment type="caution">
    <text evidence="1">The sequence shown here is derived from an EMBL/GenBank/DDBJ whole genome shotgun (WGS) entry which is preliminary data.</text>
</comment>
<sequence>MRIALSDDTYQVINPPNSLETSEYYQPHLGKSKNGVHFVVLDDHHRLQVWFLDESEGKMEWVLKHGAQLQAVELNPKNTDRPWILQYGYHDDDQENGLGRKLDWDSDDDNADDIEEWGQKGSSGQYIEAEVLGFHPYREIIFLLMWSSRVMAYYFNSSKVQDLGELTIKHNYQNICGAFIYTPCWTGELSKNN</sequence>
<dbReference type="EMBL" id="JACEFO010001597">
    <property type="protein sequence ID" value="KAF8733871.1"/>
    <property type="molecule type" value="Genomic_DNA"/>
</dbReference>
<name>A0A835FAU7_9POAL</name>
<reference evidence="1" key="1">
    <citation type="submission" date="2020-07" db="EMBL/GenBank/DDBJ databases">
        <title>Genome sequence and genetic diversity analysis of an under-domesticated orphan crop, white fonio (Digitaria exilis).</title>
        <authorList>
            <person name="Bennetzen J.L."/>
            <person name="Chen S."/>
            <person name="Ma X."/>
            <person name="Wang X."/>
            <person name="Yssel A.E.J."/>
            <person name="Chaluvadi S.R."/>
            <person name="Johnson M."/>
            <person name="Gangashetty P."/>
            <person name="Hamidou F."/>
            <person name="Sanogo M.D."/>
            <person name="Zwaenepoel A."/>
            <person name="Wallace J."/>
            <person name="Van De Peer Y."/>
            <person name="Van Deynze A."/>
        </authorList>
    </citation>
    <scope>NUCLEOTIDE SEQUENCE</scope>
    <source>
        <tissue evidence="1">Leaves</tissue>
    </source>
</reference>
<organism evidence="1 2">
    <name type="scientific">Digitaria exilis</name>
    <dbReference type="NCBI Taxonomy" id="1010633"/>
    <lineage>
        <taxon>Eukaryota</taxon>
        <taxon>Viridiplantae</taxon>
        <taxon>Streptophyta</taxon>
        <taxon>Embryophyta</taxon>
        <taxon>Tracheophyta</taxon>
        <taxon>Spermatophyta</taxon>
        <taxon>Magnoliopsida</taxon>
        <taxon>Liliopsida</taxon>
        <taxon>Poales</taxon>
        <taxon>Poaceae</taxon>
        <taxon>PACMAD clade</taxon>
        <taxon>Panicoideae</taxon>
        <taxon>Panicodae</taxon>
        <taxon>Paniceae</taxon>
        <taxon>Anthephorinae</taxon>
        <taxon>Digitaria</taxon>
    </lineage>
</organism>
<dbReference type="OrthoDB" id="694746at2759"/>